<accession>A0AAN8EHK9</accession>
<dbReference type="Proteomes" id="UP001316803">
    <property type="component" value="Unassembled WGS sequence"/>
</dbReference>
<sequence>MSQHSSRSLDDSWIVNDTDDGEISWAGESTPPDSQEDDMIPEARQPSPRRTHSRIPQRVVNPNLAASAEPELIMPSIVDMSAQPRQRVASRKQDVPSTPARTSKSRSISARTIPARTRPPPPDDQDPIGKAMSLVGTCLMWFLETIGQAFRLLKTPIAIVLAGYMALAFVQLAQNLLTNSIYTAMSPICRIPGASMLGLPMCQTYYQNHPKLSAGGDVPDPEFEALMKVQSQFETIMSDTAASASLPMDMKRSEISIRDLRQLVRFSQLPSRHELMHELDGFVETARMASYDLQKFDSHVGRSVDIVLSTNRWTRRVLDDMDMQQTERGLLPAFVSDTLLAPFKPLKFTESRLLEQYIQHSHVVSGEIETLIEEAQAILSVLQNLEDRLDVMAEVSARDNIQVQGSKDEVLREIWSYIGLNNKKLGKHDNQLKLLGMVAGYRKAALAHVTSVLIHLQSMGAELEELRDRVASPAVLQEAGVKHVPLSVHIENIQLGVERLEAGREHAKELQHKQTRRILDRADGDGDLRYIASG</sequence>
<organism evidence="2 3">
    <name type="scientific">Knufia fluminis</name>
    <dbReference type="NCBI Taxonomy" id="191047"/>
    <lineage>
        <taxon>Eukaryota</taxon>
        <taxon>Fungi</taxon>
        <taxon>Dikarya</taxon>
        <taxon>Ascomycota</taxon>
        <taxon>Pezizomycotina</taxon>
        <taxon>Eurotiomycetes</taxon>
        <taxon>Chaetothyriomycetidae</taxon>
        <taxon>Chaetothyriales</taxon>
        <taxon>Trichomeriaceae</taxon>
        <taxon>Knufia</taxon>
    </lineage>
</organism>
<feature type="compositionally biased region" description="Polar residues" evidence="1">
    <location>
        <begin position="95"/>
        <end position="109"/>
    </location>
</feature>
<feature type="region of interest" description="Disordered" evidence="1">
    <location>
        <begin position="82"/>
        <end position="129"/>
    </location>
</feature>
<feature type="region of interest" description="Disordered" evidence="1">
    <location>
        <begin position="1"/>
        <end position="63"/>
    </location>
</feature>
<evidence type="ECO:0000313" key="2">
    <source>
        <dbReference type="EMBL" id="KAK5955869.1"/>
    </source>
</evidence>
<protein>
    <submittedName>
        <fullName evidence="2">Uncharacterized protein</fullName>
    </submittedName>
</protein>
<gene>
    <name evidence="2" type="ORF">OHC33_003510</name>
</gene>
<reference evidence="2 3" key="1">
    <citation type="submission" date="2022-12" db="EMBL/GenBank/DDBJ databases">
        <title>Genomic features and morphological characterization of a novel Knufia sp. strain isolated from spacecraft assembly facility.</title>
        <authorList>
            <person name="Teixeira M."/>
            <person name="Chander A.M."/>
            <person name="Stajich J.E."/>
            <person name="Venkateswaran K."/>
        </authorList>
    </citation>
    <scope>NUCLEOTIDE SEQUENCE [LARGE SCALE GENOMIC DNA]</scope>
    <source>
        <strain evidence="2 3">FJI-L2-BK-P2</strain>
    </source>
</reference>
<evidence type="ECO:0000256" key="1">
    <source>
        <dbReference type="SAM" id="MobiDB-lite"/>
    </source>
</evidence>
<proteinExistence type="predicted"/>
<dbReference type="AlphaFoldDB" id="A0AAN8EHK9"/>
<keyword evidence="3" id="KW-1185">Reference proteome</keyword>
<evidence type="ECO:0000313" key="3">
    <source>
        <dbReference type="Proteomes" id="UP001316803"/>
    </source>
</evidence>
<dbReference type="EMBL" id="JAKLMC020000006">
    <property type="protein sequence ID" value="KAK5955869.1"/>
    <property type="molecule type" value="Genomic_DNA"/>
</dbReference>
<name>A0AAN8EHK9_9EURO</name>
<comment type="caution">
    <text evidence="2">The sequence shown here is derived from an EMBL/GenBank/DDBJ whole genome shotgun (WGS) entry which is preliminary data.</text>
</comment>